<evidence type="ECO:0000259" key="1">
    <source>
        <dbReference type="Pfam" id="PF20243"/>
    </source>
</evidence>
<evidence type="ECO:0000313" key="3">
    <source>
        <dbReference type="Proteomes" id="UP000468388"/>
    </source>
</evidence>
<comment type="caution">
    <text evidence="2">The sequence shown here is derived from an EMBL/GenBank/DDBJ whole genome shotgun (WGS) entry which is preliminary data.</text>
</comment>
<dbReference type="OrthoDB" id="1422031at2"/>
<dbReference type="AlphaFoldDB" id="A0A6N8J3R0"/>
<protein>
    <recommendedName>
        <fullName evidence="1">Copper-binding protein MbnP-like domain-containing protein</fullName>
    </recommendedName>
</protein>
<keyword evidence="3" id="KW-1185">Reference proteome</keyword>
<accession>A0A6N8J3R0</accession>
<dbReference type="InterPro" id="IPR046863">
    <property type="entry name" value="MbnP-like_dom"/>
</dbReference>
<sequence length="264" mass="28426">MKHILLLSTVAALFLTSCSKDDNNAISTTELGGQTTLTFNSTVGTADFSLNKDFTINGSTYNFTQLRYWVSNISLINDKGGAYKVPNSYFLLEENNAIAVQDGSFTYPAHKREDVIINEIPAGTYKRITFSVGIDSIYNNNLSLQAGELSQLNGMTNISWMWHTSYIFSSLKGSMKVGVDSTAITVETGLNKNYRTLSIDFPASVNIGASAATAIKFNVDVAKVIDGLDLSTTPVIGAAQATQMTMVADNYSTKAIVASSTASK</sequence>
<organism evidence="2 3">
    <name type="scientific">Chitinophaga oryziterrae</name>
    <dbReference type="NCBI Taxonomy" id="1031224"/>
    <lineage>
        <taxon>Bacteria</taxon>
        <taxon>Pseudomonadati</taxon>
        <taxon>Bacteroidota</taxon>
        <taxon>Chitinophagia</taxon>
        <taxon>Chitinophagales</taxon>
        <taxon>Chitinophagaceae</taxon>
        <taxon>Chitinophaga</taxon>
    </lineage>
</organism>
<name>A0A6N8J3R0_9BACT</name>
<evidence type="ECO:0000313" key="2">
    <source>
        <dbReference type="EMBL" id="MVT39564.1"/>
    </source>
</evidence>
<proteinExistence type="predicted"/>
<dbReference type="PROSITE" id="PS51257">
    <property type="entry name" value="PROKAR_LIPOPROTEIN"/>
    <property type="match status" value="1"/>
</dbReference>
<dbReference type="Proteomes" id="UP000468388">
    <property type="component" value="Unassembled WGS sequence"/>
</dbReference>
<feature type="domain" description="Copper-binding protein MbnP-like" evidence="1">
    <location>
        <begin position="34"/>
        <end position="234"/>
    </location>
</feature>
<dbReference type="EMBL" id="WRXO01000001">
    <property type="protein sequence ID" value="MVT39564.1"/>
    <property type="molecule type" value="Genomic_DNA"/>
</dbReference>
<dbReference type="RefSeq" id="WP_157298229.1">
    <property type="nucleotide sequence ID" value="NZ_BAAAZB010000005.1"/>
</dbReference>
<gene>
    <name evidence="2" type="ORF">GO495_03115</name>
</gene>
<dbReference type="Pfam" id="PF20243">
    <property type="entry name" value="MbnP"/>
    <property type="match status" value="1"/>
</dbReference>
<reference evidence="2 3" key="1">
    <citation type="submission" date="2019-12" db="EMBL/GenBank/DDBJ databases">
        <title>The draft genomic sequence of strain Chitinophaga oryziterrae JCM 16595.</title>
        <authorList>
            <person name="Zhang X."/>
        </authorList>
    </citation>
    <scope>NUCLEOTIDE SEQUENCE [LARGE SCALE GENOMIC DNA]</scope>
    <source>
        <strain evidence="2 3">JCM 16595</strain>
    </source>
</reference>